<name>J3LMS7_ORYBR</name>
<evidence type="ECO:0000313" key="2">
    <source>
        <dbReference type="Proteomes" id="UP000006038"/>
    </source>
</evidence>
<sequence>MAAYVMWLGDMLMKKTVVRLGSMLRSIHFAHVLSTSLYATGRSTSTYSVAPWSNDPFLSRPHTHIFSPRSAHNQLLFMHICCQGNHLQDFHVEGVEPPDVGVEDEVVDAEPVVRVLGDGVPLDDAVRDAVHLRVVRVRLHQERRPVELHRRVVLLHAHTPAALRDRIHITPHHIGATSWSCYVRVRRRCCCCRR</sequence>
<keyword evidence="2" id="KW-1185">Reference proteome</keyword>
<dbReference type="AlphaFoldDB" id="J3LMS7"/>
<organism evidence="1">
    <name type="scientific">Oryza brachyantha</name>
    <name type="common">malo sina</name>
    <dbReference type="NCBI Taxonomy" id="4533"/>
    <lineage>
        <taxon>Eukaryota</taxon>
        <taxon>Viridiplantae</taxon>
        <taxon>Streptophyta</taxon>
        <taxon>Embryophyta</taxon>
        <taxon>Tracheophyta</taxon>
        <taxon>Spermatophyta</taxon>
        <taxon>Magnoliopsida</taxon>
        <taxon>Liliopsida</taxon>
        <taxon>Poales</taxon>
        <taxon>Poaceae</taxon>
        <taxon>BOP clade</taxon>
        <taxon>Oryzoideae</taxon>
        <taxon>Oryzeae</taxon>
        <taxon>Oryzinae</taxon>
        <taxon>Oryza</taxon>
    </lineage>
</organism>
<protein>
    <submittedName>
        <fullName evidence="1">Uncharacterized protein</fullName>
    </submittedName>
</protein>
<evidence type="ECO:0000313" key="1">
    <source>
        <dbReference type="EnsemblPlants" id="OB03G23530.1"/>
    </source>
</evidence>
<dbReference type="Gramene" id="OB03G23530.1">
    <property type="protein sequence ID" value="OB03G23530.1"/>
    <property type="gene ID" value="OB03G23530"/>
</dbReference>
<dbReference type="EnsemblPlants" id="OB03G23530.1">
    <property type="protein sequence ID" value="OB03G23530.1"/>
    <property type="gene ID" value="OB03G23530"/>
</dbReference>
<proteinExistence type="predicted"/>
<dbReference type="Proteomes" id="UP000006038">
    <property type="component" value="Chromosome 3"/>
</dbReference>
<dbReference type="HOGENOM" id="CLU_1404425_0_0_1"/>
<reference evidence="1" key="1">
    <citation type="journal article" date="2013" name="Nat. Commun.">
        <title>Whole-genome sequencing of Oryza brachyantha reveals mechanisms underlying Oryza genome evolution.</title>
        <authorList>
            <person name="Chen J."/>
            <person name="Huang Q."/>
            <person name="Gao D."/>
            <person name="Wang J."/>
            <person name="Lang Y."/>
            <person name="Liu T."/>
            <person name="Li B."/>
            <person name="Bai Z."/>
            <person name="Luis Goicoechea J."/>
            <person name="Liang C."/>
            <person name="Chen C."/>
            <person name="Zhang W."/>
            <person name="Sun S."/>
            <person name="Liao Y."/>
            <person name="Zhang X."/>
            <person name="Yang L."/>
            <person name="Song C."/>
            <person name="Wang M."/>
            <person name="Shi J."/>
            <person name="Liu G."/>
            <person name="Liu J."/>
            <person name="Zhou H."/>
            <person name="Zhou W."/>
            <person name="Yu Q."/>
            <person name="An N."/>
            <person name="Chen Y."/>
            <person name="Cai Q."/>
            <person name="Wang B."/>
            <person name="Liu B."/>
            <person name="Min J."/>
            <person name="Huang Y."/>
            <person name="Wu H."/>
            <person name="Li Z."/>
            <person name="Zhang Y."/>
            <person name="Yin Y."/>
            <person name="Song W."/>
            <person name="Jiang J."/>
            <person name="Jackson S.A."/>
            <person name="Wing R.A."/>
            <person name="Wang J."/>
            <person name="Chen M."/>
        </authorList>
    </citation>
    <scope>NUCLEOTIDE SEQUENCE [LARGE SCALE GENOMIC DNA]</scope>
    <source>
        <strain evidence="1">cv. IRGC 101232</strain>
    </source>
</reference>
<accession>J3LMS7</accession>
<reference evidence="1" key="2">
    <citation type="submission" date="2013-04" db="UniProtKB">
        <authorList>
            <consortium name="EnsemblPlants"/>
        </authorList>
    </citation>
    <scope>IDENTIFICATION</scope>
</reference>